<comment type="caution">
    <text evidence="2">The sequence shown here is derived from an EMBL/GenBank/DDBJ whole genome shotgun (WGS) entry which is preliminary data.</text>
</comment>
<dbReference type="SUPFAM" id="SSF50630">
    <property type="entry name" value="Acid proteases"/>
    <property type="match status" value="1"/>
</dbReference>
<dbReference type="InterPro" id="IPR021109">
    <property type="entry name" value="Peptidase_aspartic_dom_sf"/>
</dbReference>
<gene>
    <name evidence="2" type="ORF">J2Z17_003189</name>
</gene>
<dbReference type="NCBIfam" id="TIGR02281">
    <property type="entry name" value="clan_AA_DTGA"/>
    <property type="match status" value="1"/>
</dbReference>
<dbReference type="InterPro" id="IPR001969">
    <property type="entry name" value="Aspartic_peptidase_AS"/>
</dbReference>
<feature type="transmembrane region" description="Helical" evidence="1">
    <location>
        <begin position="12"/>
        <end position="30"/>
    </location>
</feature>
<dbReference type="EMBL" id="JAGGJU010000008">
    <property type="protein sequence ID" value="MBP1851741.1"/>
    <property type="molecule type" value="Genomic_DNA"/>
</dbReference>
<reference evidence="2 3" key="1">
    <citation type="submission" date="2021-03" db="EMBL/GenBank/DDBJ databases">
        <title>Genomic Encyclopedia of Type Strains, Phase IV (KMG-IV): sequencing the most valuable type-strain genomes for metagenomic binning, comparative biology and taxonomic classification.</title>
        <authorList>
            <person name="Goeker M."/>
        </authorList>
    </citation>
    <scope>NUCLEOTIDE SEQUENCE [LARGE SCALE GENOMIC DNA]</scope>
    <source>
        <strain evidence="2 3">DSM 21600</strain>
    </source>
</reference>
<keyword evidence="1" id="KW-1133">Transmembrane helix</keyword>
<keyword evidence="2" id="KW-0645">Protease</keyword>
<keyword evidence="2" id="KW-0378">Hydrolase</keyword>
<name>A0ABS4E1D1_9HYPH</name>
<sequence length="188" mass="20057">MLQAAYDLPEDLIMLARAFIILGIAAAAAIELPQYLTKVAPAPVENADAAVQDEPSVQKANASTRPGHARIAADAQGHFKARFKLNGKPVDGLIDTGATLIAFNQSTARRLGFNSASLDFKYPINTANGKTLAAYVKLATIEIGDVRVRDVDAFVMKDQALSGTLVGMSFLKRLSSYTVADGALEMKF</sequence>
<evidence type="ECO:0000313" key="3">
    <source>
        <dbReference type="Proteomes" id="UP000759443"/>
    </source>
</evidence>
<dbReference type="GO" id="GO:0006508">
    <property type="term" value="P:proteolysis"/>
    <property type="evidence" value="ECO:0007669"/>
    <property type="project" value="UniProtKB-KW"/>
</dbReference>
<keyword evidence="1" id="KW-0812">Transmembrane</keyword>
<evidence type="ECO:0000313" key="2">
    <source>
        <dbReference type="EMBL" id="MBP1851741.1"/>
    </source>
</evidence>
<accession>A0ABS4E1D1</accession>
<dbReference type="PROSITE" id="PS00141">
    <property type="entry name" value="ASP_PROTEASE"/>
    <property type="match status" value="1"/>
</dbReference>
<keyword evidence="1" id="KW-0472">Membrane</keyword>
<dbReference type="GO" id="GO:0008233">
    <property type="term" value="F:peptidase activity"/>
    <property type="evidence" value="ECO:0007669"/>
    <property type="project" value="UniProtKB-KW"/>
</dbReference>
<protein>
    <submittedName>
        <fullName evidence="2">Aspartyl protease family protein</fullName>
    </submittedName>
</protein>
<dbReference type="InterPro" id="IPR011969">
    <property type="entry name" value="Clan_AA_Asp_peptidase_C"/>
</dbReference>
<dbReference type="Proteomes" id="UP000759443">
    <property type="component" value="Unassembled WGS sequence"/>
</dbReference>
<dbReference type="InterPro" id="IPR034122">
    <property type="entry name" value="Retropepsin-like_bacterial"/>
</dbReference>
<organism evidence="2 3">
    <name type="scientific">Rhizobium halophytocola</name>
    <dbReference type="NCBI Taxonomy" id="735519"/>
    <lineage>
        <taxon>Bacteria</taxon>
        <taxon>Pseudomonadati</taxon>
        <taxon>Pseudomonadota</taxon>
        <taxon>Alphaproteobacteria</taxon>
        <taxon>Hyphomicrobiales</taxon>
        <taxon>Rhizobiaceae</taxon>
        <taxon>Rhizobium/Agrobacterium group</taxon>
        <taxon>Rhizobium</taxon>
    </lineage>
</organism>
<evidence type="ECO:0000256" key="1">
    <source>
        <dbReference type="SAM" id="Phobius"/>
    </source>
</evidence>
<dbReference type="Gene3D" id="2.40.70.10">
    <property type="entry name" value="Acid Proteases"/>
    <property type="match status" value="1"/>
</dbReference>
<proteinExistence type="predicted"/>
<keyword evidence="3" id="KW-1185">Reference proteome</keyword>
<dbReference type="Pfam" id="PF13975">
    <property type="entry name" value="gag-asp_proteas"/>
    <property type="match status" value="1"/>
</dbReference>
<dbReference type="CDD" id="cd05483">
    <property type="entry name" value="retropepsin_like_bacteria"/>
    <property type="match status" value="1"/>
</dbReference>